<evidence type="ECO:0000256" key="8">
    <source>
        <dbReference type="ARBA" id="ARBA00023242"/>
    </source>
</evidence>
<proteinExistence type="predicted"/>
<evidence type="ECO:0000256" key="6">
    <source>
        <dbReference type="ARBA" id="ARBA00023015"/>
    </source>
</evidence>
<feature type="non-terminal residue" evidence="11">
    <location>
        <position position="1"/>
    </location>
</feature>
<dbReference type="AlphaFoldDB" id="A0A1E1W4K0"/>
<feature type="domain" description="C2H2-type" evidence="10">
    <location>
        <begin position="201"/>
        <end position="228"/>
    </location>
</feature>
<feature type="domain" description="C2H2-type" evidence="10">
    <location>
        <begin position="173"/>
        <end position="200"/>
    </location>
</feature>
<evidence type="ECO:0000256" key="2">
    <source>
        <dbReference type="ARBA" id="ARBA00022723"/>
    </source>
</evidence>
<protein>
    <recommendedName>
        <fullName evidence="10">C2H2-type domain-containing protein</fullName>
    </recommendedName>
</protein>
<evidence type="ECO:0000259" key="10">
    <source>
        <dbReference type="PROSITE" id="PS50157"/>
    </source>
</evidence>
<dbReference type="SMART" id="SM00355">
    <property type="entry name" value="ZnF_C2H2"/>
    <property type="match status" value="3"/>
</dbReference>
<dbReference type="GO" id="GO:0005634">
    <property type="term" value="C:nucleus"/>
    <property type="evidence" value="ECO:0007669"/>
    <property type="project" value="UniProtKB-SubCell"/>
</dbReference>
<dbReference type="InterPro" id="IPR012934">
    <property type="entry name" value="Znf_AD"/>
</dbReference>
<accession>A0A1E1W4K0</accession>
<dbReference type="Pfam" id="PF00096">
    <property type="entry name" value="zf-C2H2"/>
    <property type="match status" value="3"/>
</dbReference>
<dbReference type="SUPFAM" id="SSF57716">
    <property type="entry name" value="Glucocorticoid receptor-like (DNA-binding domain)"/>
    <property type="match status" value="1"/>
</dbReference>
<keyword evidence="5" id="KW-0862">Zinc</keyword>
<dbReference type="Pfam" id="PF07776">
    <property type="entry name" value="zf-AD"/>
    <property type="match status" value="1"/>
</dbReference>
<dbReference type="PANTHER" id="PTHR10032">
    <property type="entry name" value="ZINC FINGER PROTEIN WITH KRAB AND SCAN DOMAINS"/>
    <property type="match status" value="1"/>
</dbReference>
<evidence type="ECO:0000256" key="7">
    <source>
        <dbReference type="ARBA" id="ARBA00023163"/>
    </source>
</evidence>
<dbReference type="GO" id="GO:0000981">
    <property type="term" value="F:DNA-binding transcription factor activity, RNA polymerase II-specific"/>
    <property type="evidence" value="ECO:0007669"/>
    <property type="project" value="TreeGrafter"/>
</dbReference>
<evidence type="ECO:0000256" key="1">
    <source>
        <dbReference type="ARBA" id="ARBA00004123"/>
    </source>
</evidence>
<keyword evidence="8" id="KW-0539">Nucleus</keyword>
<dbReference type="FunFam" id="3.30.160.60:FF:000072">
    <property type="entry name" value="zinc finger protein 143 isoform X1"/>
    <property type="match status" value="1"/>
</dbReference>
<dbReference type="EMBL" id="GDQN01009172">
    <property type="protein sequence ID" value="JAT81882.1"/>
    <property type="molecule type" value="Transcribed_RNA"/>
</dbReference>
<gene>
    <name evidence="11" type="ORF">g.4462</name>
</gene>
<evidence type="ECO:0000256" key="9">
    <source>
        <dbReference type="PROSITE-ProRule" id="PRU00042"/>
    </source>
</evidence>
<keyword evidence="3" id="KW-0677">Repeat</keyword>
<dbReference type="SUPFAM" id="SSF57667">
    <property type="entry name" value="beta-beta-alpha zinc fingers"/>
    <property type="match status" value="2"/>
</dbReference>
<evidence type="ECO:0000256" key="4">
    <source>
        <dbReference type="ARBA" id="ARBA00022771"/>
    </source>
</evidence>
<dbReference type="GO" id="GO:0008270">
    <property type="term" value="F:zinc ion binding"/>
    <property type="evidence" value="ECO:0007669"/>
    <property type="project" value="UniProtKB-KW"/>
</dbReference>
<dbReference type="InterPro" id="IPR013087">
    <property type="entry name" value="Znf_C2H2_type"/>
</dbReference>
<keyword evidence="4 9" id="KW-0863">Zinc-finger</keyword>
<dbReference type="GO" id="GO:0000978">
    <property type="term" value="F:RNA polymerase II cis-regulatory region sequence-specific DNA binding"/>
    <property type="evidence" value="ECO:0007669"/>
    <property type="project" value="TreeGrafter"/>
</dbReference>
<comment type="subcellular location">
    <subcellularLocation>
        <location evidence="1">Nucleus</location>
    </subcellularLocation>
</comment>
<name>A0A1E1W4K0_PECGO</name>
<dbReference type="InterPro" id="IPR027756">
    <property type="entry name" value="Ovo-like"/>
</dbReference>
<dbReference type="PROSITE" id="PS00028">
    <property type="entry name" value="ZINC_FINGER_C2H2_1"/>
    <property type="match status" value="3"/>
</dbReference>
<sequence>VKDIFNVADLSENILTFAGVKVSPLDNLPQKICLKCLEIVVNAKELRLLATKNDDHLRSLFGNDDEEPDNITNISLVERTYLEPQVIINSEEENYKTKKINVKEEKSNDMLSLNTDKTDEKRTKEIKVRKDLFEPSSAKLNNSVITVHSKGDYENVKKKIKLEHNLDFESVQYECEKCSKSFEIWKKLYLHVRLHNKKMPCPCDGCGKMFATKGDLEKHLRTHTGVRPYVCDICEKSFTQHGTLKVHKETVHYSFVLPHA</sequence>
<dbReference type="FunFam" id="3.30.160.60:FF:001289">
    <property type="entry name" value="Zinc finger protein 574"/>
    <property type="match status" value="1"/>
</dbReference>
<feature type="domain" description="C2H2-type" evidence="10">
    <location>
        <begin position="229"/>
        <end position="252"/>
    </location>
</feature>
<keyword evidence="2" id="KW-0479">Metal-binding</keyword>
<keyword evidence="7" id="KW-0804">Transcription</keyword>
<organism evidence="11">
    <name type="scientific">Pectinophora gossypiella</name>
    <name type="common">Cotton pink bollworm</name>
    <name type="synonym">Depressaria gossypiella</name>
    <dbReference type="NCBI Taxonomy" id="13191"/>
    <lineage>
        <taxon>Eukaryota</taxon>
        <taxon>Metazoa</taxon>
        <taxon>Ecdysozoa</taxon>
        <taxon>Arthropoda</taxon>
        <taxon>Hexapoda</taxon>
        <taxon>Insecta</taxon>
        <taxon>Pterygota</taxon>
        <taxon>Neoptera</taxon>
        <taxon>Endopterygota</taxon>
        <taxon>Lepidoptera</taxon>
        <taxon>Glossata</taxon>
        <taxon>Ditrysia</taxon>
        <taxon>Gelechioidea</taxon>
        <taxon>Gelechiidae</taxon>
        <taxon>Apatetrinae</taxon>
        <taxon>Pectinophora</taxon>
    </lineage>
</organism>
<dbReference type="Gene3D" id="3.30.160.60">
    <property type="entry name" value="Classic Zinc Finger"/>
    <property type="match status" value="2"/>
</dbReference>
<evidence type="ECO:0000256" key="5">
    <source>
        <dbReference type="ARBA" id="ARBA00022833"/>
    </source>
</evidence>
<evidence type="ECO:0000256" key="3">
    <source>
        <dbReference type="ARBA" id="ARBA00022737"/>
    </source>
</evidence>
<dbReference type="PROSITE" id="PS50157">
    <property type="entry name" value="ZINC_FINGER_C2H2_2"/>
    <property type="match status" value="3"/>
</dbReference>
<dbReference type="OrthoDB" id="654211at2759"/>
<dbReference type="PANTHER" id="PTHR10032:SF271">
    <property type="entry name" value="RH12261P-RELATED"/>
    <property type="match status" value="1"/>
</dbReference>
<dbReference type="InterPro" id="IPR036236">
    <property type="entry name" value="Znf_C2H2_sf"/>
</dbReference>
<keyword evidence="6" id="KW-0805">Transcription regulation</keyword>
<reference evidence="11" key="1">
    <citation type="submission" date="2015-09" db="EMBL/GenBank/DDBJ databases">
        <title>De novo assembly of Pectinophora gossypiella (Pink Bollworm) gut transcriptome.</title>
        <authorList>
            <person name="Tassone E.E."/>
        </authorList>
    </citation>
    <scope>NUCLEOTIDE SEQUENCE</scope>
</reference>
<evidence type="ECO:0000313" key="11">
    <source>
        <dbReference type="EMBL" id="JAT81882.1"/>
    </source>
</evidence>